<keyword evidence="1" id="KW-0472">Membrane</keyword>
<feature type="transmembrane region" description="Helical" evidence="1">
    <location>
        <begin position="115"/>
        <end position="138"/>
    </location>
</feature>
<keyword evidence="3" id="KW-1185">Reference proteome</keyword>
<sequence length="214" mass="24212">MFNLALKDIVIQKKIILVTIIFIIAYALLITFTNSTINLMNFVPIVIAYTSIMGACSIDDKNNSNVLFASLPIKRNDIVLGKYLSAFIFLVLGIIISIVLLTVLNINKFNALEDILIPILSSMTCASLLCSIFFPVYFKFGYLKSRYFNIMLFFAAFFLPGILYPYLKKPINSILANLQYTPNSIIILWILIFIIVLNTVSIIISINIFENKDL</sequence>
<name>A0A1W1XFH7_9CLOT</name>
<dbReference type="EMBL" id="FWXH01000004">
    <property type="protein sequence ID" value="SMC22706.1"/>
    <property type="molecule type" value="Genomic_DNA"/>
</dbReference>
<gene>
    <name evidence="2" type="ORF">SAMN02745134_01696</name>
</gene>
<proteinExistence type="predicted"/>
<dbReference type="RefSeq" id="WP_084115177.1">
    <property type="nucleotide sequence ID" value="NZ_FWXH01000004.1"/>
</dbReference>
<protein>
    <submittedName>
        <fullName evidence="2">ABC-2 family transporter protein</fullName>
    </submittedName>
</protein>
<dbReference type="PANTHER" id="PTHR41309:SF2">
    <property type="entry name" value="MEMBRANE PROTEIN"/>
    <property type="match status" value="1"/>
</dbReference>
<feature type="transmembrane region" description="Helical" evidence="1">
    <location>
        <begin position="15"/>
        <end position="33"/>
    </location>
</feature>
<dbReference type="STRING" id="1121291.SAMN02745134_01696"/>
<dbReference type="Pfam" id="PF13346">
    <property type="entry name" value="ABC2_membrane_5"/>
    <property type="match status" value="1"/>
</dbReference>
<reference evidence="2 3" key="1">
    <citation type="submission" date="2017-04" db="EMBL/GenBank/DDBJ databases">
        <authorList>
            <person name="Afonso C.L."/>
            <person name="Miller P.J."/>
            <person name="Scott M.A."/>
            <person name="Spackman E."/>
            <person name="Goraichik I."/>
            <person name="Dimitrov K.M."/>
            <person name="Suarez D.L."/>
            <person name="Swayne D.E."/>
        </authorList>
    </citation>
    <scope>NUCLEOTIDE SEQUENCE [LARGE SCALE GENOMIC DNA]</scope>
    <source>
        <strain evidence="2 3">DSM 12555</strain>
    </source>
</reference>
<keyword evidence="1" id="KW-0812">Transmembrane</keyword>
<evidence type="ECO:0000313" key="2">
    <source>
        <dbReference type="EMBL" id="SMC22706.1"/>
    </source>
</evidence>
<evidence type="ECO:0000256" key="1">
    <source>
        <dbReference type="SAM" id="Phobius"/>
    </source>
</evidence>
<dbReference type="OrthoDB" id="2917865at2"/>
<evidence type="ECO:0000313" key="3">
    <source>
        <dbReference type="Proteomes" id="UP000192468"/>
    </source>
</evidence>
<dbReference type="PANTHER" id="PTHR41309">
    <property type="entry name" value="MEMBRANE PROTEIN-RELATED"/>
    <property type="match status" value="1"/>
</dbReference>
<feature type="transmembrane region" description="Helical" evidence="1">
    <location>
        <begin position="186"/>
        <end position="209"/>
    </location>
</feature>
<dbReference type="Proteomes" id="UP000192468">
    <property type="component" value="Unassembled WGS sequence"/>
</dbReference>
<feature type="transmembrane region" description="Helical" evidence="1">
    <location>
        <begin position="79"/>
        <end position="103"/>
    </location>
</feature>
<feature type="transmembrane region" description="Helical" evidence="1">
    <location>
        <begin position="147"/>
        <end position="166"/>
    </location>
</feature>
<organism evidence="2 3">
    <name type="scientific">Clostridium acidisoli DSM 12555</name>
    <dbReference type="NCBI Taxonomy" id="1121291"/>
    <lineage>
        <taxon>Bacteria</taxon>
        <taxon>Bacillati</taxon>
        <taxon>Bacillota</taxon>
        <taxon>Clostridia</taxon>
        <taxon>Eubacteriales</taxon>
        <taxon>Clostridiaceae</taxon>
        <taxon>Clostridium</taxon>
    </lineage>
</organism>
<dbReference type="InterPro" id="IPR025699">
    <property type="entry name" value="ABC2_memb-like"/>
</dbReference>
<accession>A0A1W1XFH7</accession>
<dbReference type="AlphaFoldDB" id="A0A1W1XFH7"/>
<keyword evidence="1" id="KW-1133">Transmembrane helix</keyword>